<keyword evidence="1" id="KW-0812">Transmembrane</keyword>
<keyword evidence="1" id="KW-1133">Transmembrane helix</keyword>
<gene>
    <name evidence="2" type="ORF">UW60_C0032G0013</name>
</gene>
<keyword evidence="1" id="KW-0472">Membrane</keyword>
<sequence>MRTVLKWLVAGVGVTLVLAILASLVLYKRQKGQEVESVQAQAGSFETKEVNLGEVTVSVTPLVMEIGKQAEFEAKFDTHSVDLGLDLSEVSTLSDGSGNNYGVGIWQGSPPGGHHLEGKLKFAKPILSSGKSIRLVFKNVFEGKEASFSWDIN</sequence>
<dbReference type="EMBL" id="LCIY01000032">
    <property type="protein sequence ID" value="KKT65931.1"/>
    <property type="molecule type" value="Genomic_DNA"/>
</dbReference>
<evidence type="ECO:0000256" key="1">
    <source>
        <dbReference type="SAM" id="Phobius"/>
    </source>
</evidence>
<evidence type="ECO:0000313" key="3">
    <source>
        <dbReference type="Proteomes" id="UP000034826"/>
    </source>
</evidence>
<feature type="transmembrane region" description="Helical" evidence="1">
    <location>
        <begin position="6"/>
        <end position="27"/>
    </location>
</feature>
<organism evidence="2 3">
    <name type="scientific">Candidatus Woesebacteria bacterium GW2011_GWA2_44_33</name>
    <dbReference type="NCBI Taxonomy" id="1618564"/>
    <lineage>
        <taxon>Bacteria</taxon>
        <taxon>Candidatus Woeseibacteriota</taxon>
    </lineage>
</organism>
<accession>A0A0G1J2U1</accession>
<proteinExistence type="predicted"/>
<reference evidence="2 3" key="1">
    <citation type="journal article" date="2015" name="Nature">
        <title>rRNA introns, odd ribosomes, and small enigmatic genomes across a large radiation of phyla.</title>
        <authorList>
            <person name="Brown C.T."/>
            <person name="Hug L.A."/>
            <person name="Thomas B.C."/>
            <person name="Sharon I."/>
            <person name="Castelle C.J."/>
            <person name="Singh A."/>
            <person name="Wilkins M.J."/>
            <person name="Williams K.H."/>
            <person name="Banfield J.F."/>
        </authorList>
    </citation>
    <scope>NUCLEOTIDE SEQUENCE [LARGE SCALE GENOMIC DNA]</scope>
</reference>
<protein>
    <submittedName>
        <fullName evidence="2">Uncharacterized protein</fullName>
    </submittedName>
</protein>
<comment type="caution">
    <text evidence="2">The sequence shown here is derived from an EMBL/GenBank/DDBJ whole genome shotgun (WGS) entry which is preliminary data.</text>
</comment>
<dbReference type="AlphaFoldDB" id="A0A0G1J2U1"/>
<name>A0A0G1J2U1_9BACT</name>
<dbReference type="Proteomes" id="UP000034826">
    <property type="component" value="Unassembled WGS sequence"/>
</dbReference>
<evidence type="ECO:0000313" key="2">
    <source>
        <dbReference type="EMBL" id="KKT65931.1"/>
    </source>
</evidence>